<dbReference type="InterPro" id="IPR005105">
    <property type="entry name" value="GlnD_Uridyltrans_N"/>
</dbReference>
<comment type="caution">
    <text evidence="2">The sequence shown here is derived from an EMBL/GenBank/DDBJ whole genome shotgun (WGS) entry which is preliminary data.</text>
</comment>
<organism evidence="2 3">
    <name type="scientific">Halomonas fontilapidosi</name>
    <dbReference type="NCBI Taxonomy" id="616675"/>
    <lineage>
        <taxon>Bacteria</taxon>
        <taxon>Pseudomonadati</taxon>
        <taxon>Pseudomonadota</taxon>
        <taxon>Gammaproteobacteria</taxon>
        <taxon>Oceanospirillales</taxon>
        <taxon>Halomonadaceae</taxon>
        <taxon>Halomonas</taxon>
    </lineage>
</organism>
<dbReference type="EMBL" id="JACHXQ010000005">
    <property type="protein sequence ID" value="MBB3184358.1"/>
    <property type="molecule type" value="Genomic_DNA"/>
</dbReference>
<dbReference type="CDD" id="cd05401">
    <property type="entry name" value="NT_GlnE_GlnD_like"/>
    <property type="match status" value="1"/>
</dbReference>
<dbReference type="RefSeq" id="WP_183314213.1">
    <property type="nucleotide sequence ID" value="NZ_JACHXQ010000005.1"/>
</dbReference>
<evidence type="ECO:0000313" key="3">
    <source>
        <dbReference type="Proteomes" id="UP000563050"/>
    </source>
</evidence>
<dbReference type="Gene3D" id="3.10.580.10">
    <property type="entry name" value="CBS-domain"/>
    <property type="match status" value="1"/>
</dbReference>
<dbReference type="AlphaFoldDB" id="A0A7W5DKR7"/>
<dbReference type="InterPro" id="IPR000644">
    <property type="entry name" value="CBS_dom"/>
</dbReference>
<accession>A0A7W5DKR7</accession>
<dbReference type="InterPro" id="IPR000595">
    <property type="entry name" value="cNMP-bd_dom"/>
</dbReference>
<dbReference type="Pfam" id="PF10335">
    <property type="entry name" value="DUF294_C"/>
    <property type="match status" value="1"/>
</dbReference>
<dbReference type="SMART" id="SM00100">
    <property type="entry name" value="cNMP"/>
    <property type="match status" value="1"/>
</dbReference>
<dbReference type="InterPro" id="IPR046342">
    <property type="entry name" value="CBS_dom_sf"/>
</dbReference>
<proteinExistence type="predicted"/>
<sequence>MVDIELSQPPFTFLDEEGRERVRSGIDLAYFDRDEIILDAGQPGEYVFLIHKGEVAELDPTLPGAQSRIGHYTAGDLFGAISILNGKSRYRFRAEQECLCYLLPKGLFKQLCEAYPAFSEFFRQRLAHKTRLLTERRAEGGVTMAGFMLARVDECMRAPLLVDGSTTSIAEAVHTLHDSHADSLLVQGDDGPGMVTKTDLLNALVLEGLAQDSPVQAIAHFTLVAATPGQYLFEVLVQMTRFKVERVVVMEDDAPVGVVELTDVLSYFSSRSYVVSLQVEQANSLEALAAASRRTPELVRALMAQGVKLRFAMELLAALNGRIINKAWGFLIDERYHADSCLVVMGSEGRGEQILKTDQDNGLILTDDLEWPDCHEQMQRLTETLIELGYPPCPGNIMVSNPEWVGTETQWRGRIAQWAESRDGESLMRLAIMLDSHAVAGNPALLERLREELFERCSRDEILLSYFARTALRFSTPLTLFGSLKKPQHGVDIKKGGIFPIVHGVRTLALERRITATSTHERLAALVADGRLEERFAEDLGEALSLFTELRLRQQLERLDDPEGRGEEPDRVVVQELSSLERDLLREALHIVKDFKQRLSHRFHLEYS</sequence>
<dbReference type="PANTHER" id="PTHR43773:SF1">
    <property type="entry name" value="MAGNESIUM TRANSPORTER MGTE"/>
    <property type="match status" value="1"/>
</dbReference>
<dbReference type="GO" id="GO:0016020">
    <property type="term" value="C:membrane"/>
    <property type="evidence" value="ECO:0007669"/>
    <property type="project" value="InterPro"/>
</dbReference>
<dbReference type="Proteomes" id="UP000563050">
    <property type="component" value="Unassembled WGS sequence"/>
</dbReference>
<dbReference type="InterPro" id="IPR014710">
    <property type="entry name" value="RmlC-like_jellyroll"/>
</dbReference>
<dbReference type="InterPro" id="IPR006669">
    <property type="entry name" value="MgtE_transporter"/>
</dbReference>
<evidence type="ECO:0000313" key="2">
    <source>
        <dbReference type="EMBL" id="MBB3184358.1"/>
    </source>
</evidence>
<dbReference type="Gene3D" id="2.60.120.10">
    <property type="entry name" value="Jelly Rolls"/>
    <property type="match status" value="1"/>
</dbReference>
<dbReference type="InterPro" id="IPR018821">
    <property type="entry name" value="DUF294_put_nucleoTrafse_sb-bd"/>
</dbReference>
<dbReference type="GO" id="GO:0015095">
    <property type="term" value="F:magnesium ion transmembrane transporter activity"/>
    <property type="evidence" value="ECO:0007669"/>
    <property type="project" value="InterPro"/>
</dbReference>
<dbReference type="PANTHER" id="PTHR43773">
    <property type="entry name" value="MAGNESIUM TRANSPORTER MGTE"/>
    <property type="match status" value="1"/>
</dbReference>
<dbReference type="InterPro" id="IPR018490">
    <property type="entry name" value="cNMP-bd_dom_sf"/>
</dbReference>
<feature type="domain" description="Cyclic nucleotide-binding" evidence="1">
    <location>
        <begin position="10"/>
        <end position="111"/>
    </location>
</feature>
<dbReference type="SUPFAM" id="SSF51206">
    <property type="entry name" value="cAMP-binding domain-like"/>
    <property type="match status" value="1"/>
</dbReference>
<dbReference type="Pfam" id="PF00571">
    <property type="entry name" value="CBS"/>
    <property type="match status" value="2"/>
</dbReference>
<name>A0A7W5DKR7_9GAMM</name>
<reference evidence="2 3" key="1">
    <citation type="submission" date="2020-08" db="EMBL/GenBank/DDBJ databases">
        <title>Genomic Encyclopedia of Type Strains, Phase III (KMG-III): the genomes of soil and plant-associated and newly described type strains.</title>
        <authorList>
            <person name="Whitman W."/>
        </authorList>
    </citation>
    <scope>NUCLEOTIDE SEQUENCE [LARGE SCALE GENOMIC DNA]</scope>
    <source>
        <strain evidence="2 3">CECT 7341</strain>
    </source>
</reference>
<dbReference type="PROSITE" id="PS50042">
    <property type="entry name" value="CNMP_BINDING_3"/>
    <property type="match status" value="1"/>
</dbReference>
<gene>
    <name evidence="2" type="ORF">FHR95_001919</name>
</gene>
<dbReference type="Pfam" id="PF00027">
    <property type="entry name" value="cNMP_binding"/>
    <property type="match status" value="1"/>
</dbReference>
<keyword evidence="3" id="KW-1185">Reference proteome</keyword>
<dbReference type="CDD" id="cd00038">
    <property type="entry name" value="CAP_ED"/>
    <property type="match status" value="1"/>
</dbReference>
<dbReference type="SUPFAM" id="SSF54631">
    <property type="entry name" value="CBS-domain pair"/>
    <property type="match status" value="1"/>
</dbReference>
<dbReference type="GO" id="GO:0008773">
    <property type="term" value="F:[protein-PII] uridylyltransferase activity"/>
    <property type="evidence" value="ECO:0007669"/>
    <property type="project" value="InterPro"/>
</dbReference>
<protein>
    <submittedName>
        <fullName evidence="2">CBS domain-containing protein</fullName>
    </submittedName>
</protein>
<evidence type="ECO:0000259" key="1">
    <source>
        <dbReference type="PROSITE" id="PS50042"/>
    </source>
</evidence>
<dbReference type="Pfam" id="PF03445">
    <property type="entry name" value="DUF294"/>
    <property type="match status" value="1"/>
</dbReference>